<keyword evidence="2" id="KW-0805">Transcription regulation</keyword>
<dbReference type="KEGG" id="npi:G7071_01705"/>
<dbReference type="SUPFAM" id="SSF46955">
    <property type="entry name" value="Putative DNA-binding domain"/>
    <property type="match status" value="1"/>
</dbReference>
<keyword evidence="7" id="KW-1185">Reference proteome</keyword>
<evidence type="ECO:0000256" key="4">
    <source>
        <dbReference type="ARBA" id="ARBA00023163"/>
    </source>
</evidence>
<dbReference type="Proteomes" id="UP000502035">
    <property type="component" value="Chromosome"/>
</dbReference>
<dbReference type="Pfam" id="PF13411">
    <property type="entry name" value="MerR_1"/>
    <property type="match status" value="1"/>
</dbReference>
<keyword evidence="4" id="KW-0804">Transcription</keyword>
<dbReference type="EMBL" id="CP049866">
    <property type="protein sequence ID" value="QIK74346.1"/>
    <property type="molecule type" value="Genomic_DNA"/>
</dbReference>
<dbReference type="InterPro" id="IPR000551">
    <property type="entry name" value="MerR-type_HTH_dom"/>
</dbReference>
<dbReference type="InterPro" id="IPR047057">
    <property type="entry name" value="MerR_fam"/>
</dbReference>
<accession>A0A6G7YCE4</accession>
<proteinExistence type="predicted"/>
<dbReference type="RefSeq" id="WP_166314084.1">
    <property type="nucleotide sequence ID" value="NZ_CP049866.1"/>
</dbReference>
<organism evidence="6 7">
    <name type="scientific">Nocardioides piscis</name>
    <dbReference type="NCBI Taxonomy" id="2714938"/>
    <lineage>
        <taxon>Bacteria</taxon>
        <taxon>Bacillati</taxon>
        <taxon>Actinomycetota</taxon>
        <taxon>Actinomycetes</taxon>
        <taxon>Propionibacteriales</taxon>
        <taxon>Nocardioidaceae</taxon>
        <taxon>Nocardioides</taxon>
    </lineage>
</organism>
<dbReference type="InterPro" id="IPR009061">
    <property type="entry name" value="DNA-bd_dom_put_sf"/>
</dbReference>
<feature type="domain" description="HTH merR-type" evidence="5">
    <location>
        <begin position="4"/>
        <end position="73"/>
    </location>
</feature>
<keyword evidence="1" id="KW-0678">Repressor</keyword>
<reference evidence="6 7" key="1">
    <citation type="submission" date="2020-03" db="EMBL/GenBank/DDBJ databases">
        <title>Nocardioides sp. nov., isolated from fish.</title>
        <authorList>
            <person name="Hyun D.-W."/>
            <person name="Bae J.-W."/>
        </authorList>
    </citation>
    <scope>NUCLEOTIDE SEQUENCE [LARGE SCALE GENOMIC DNA]</scope>
    <source>
        <strain evidence="6 7">HDW12A</strain>
    </source>
</reference>
<dbReference type="Pfam" id="PF10069">
    <property type="entry name" value="DICT"/>
    <property type="match status" value="1"/>
</dbReference>
<protein>
    <submittedName>
        <fullName evidence="6">MerR family transcriptional regulator</fullName>
    </submittedName>
</protein>
<dbReference type="GO" id="GO:0003677">
    <property type="term" value="F:DNA binding"/>
    <property type="evidence" value="ECO:0007669"/>
    <property type="project" value="UniProtKB-KW"/>
</dbReference>
<evidence type="ECO:0000256" key="3">
    <source>
        <dbReference type="ARBA" id="ARBA00023125"/>
    </source>
</evidence>
<evidence type="ECO:0000313" key="6">
    <source>
        <dbReference type="EMBL" id="QIK74346.1"/>
    </source>
</evidence>
<dbReference type="GO" id="GO:0003700">
    <property type="term" value="F:DNA-binding transcription factor activity"/>
    <property type="evidence" value="ECO:0007669"/>
    <property type="project" value="InterPro"/>
</dbReference>
<dbReference type="PANTHER" id="PTHR30204">
    <property type="entry name" value="REDOX-CYCLING DRUG-SENSING TRANSCRIPTIONAL ACTIVATOR SOXR"/>
    <property type="match status" value="1"/>
</dbReference>
<dbReference type="PROSITE" id="PS50937">
    <property type="entry name" value="HTH_MERR_2"/>
    <property type="match status" value="1"/>
</dbReference>
<dbReference type="Gene3D" id="1.10.1660.10">
    <property type="match status" value="1"/>
</dbReference>
<dbReference type="InterPro" id="IPR019278">
    <property type="entry name" value="DICT_dom"/>
</dbReference>
<gene>
    <name evidence="6" type="ORF">G7071_01705</name>
</gene>
<sequence>MTDDFSIGVLAQRTGVTPNVLRTWEHRFGFPAGRRTTSGHRRFTEADVLLVGEVQEARDRGVPLHLAVDAVLQRSRQEHGEAVHATLIREFPDLRPQRLGKATLIAASHAIEEEVLARADRSVVLGTFQEGHKFARSRHRWEELARTATWSAVLAEFDDDLPADPQARPARCQLSDVSPMRREWTVVALSPTFAAVLAAWEVPAQAGRPATYEAVITMRRAAALAAARVIVGAARSAGATPPPEVAELLAAAPSLETTIHDADRVMLRMLEHADARLGRRG</sequence>
<dbReference type="AlphaFoldDB" id="A0A6G7YCE4"/>
<evidence type="ECO:0000256" key="1">
    <source>
        <dbReference type="ARBA" id="ARBA00022491"/>
    </source>
</evidence>
<dbReference type="PANTHER" id="PTHR30204:SF69">
    <property type="entry name" value="MERR-FAMILY TRANSCRIPTIONAL REGULATOR"/>
    <property type="match status" value="1"/>
</dbReference>
<dbReference type="SMART" id="SM00422">
    <property type="entry name" value="HTH_MERR"/>
    <property type="match status" value="1"/>
</dbReference>
<evidence type="ECO:0000256" key="2">
    <source>
        <dbReference type="ARBA" id="ARBA00023015"/>
    </source>
</evidence>
<evidence type="ECO:0000259" key="5">
    <source>
        <dbReference type="PROSITE" id="PS50937"/>
    </source>
</evidence>
<keyword evidence="3" id="KW-0238">DNA-binding</keyword>
<name>A0A6G7YCE4_9ACTN</name>
<evidence type="ECO:0000313" key="7">
    <source>
        <dbReference type="Proteomes" id="UP000502035"/>
    </source>
</evidence>